<sequence>MASNAEEPPAKRRHVSNSQSRQVETVDDDLKLGSARDETSRHHRKGKGKGKCERQSWSSKSSSSSSPSGRRSPQRPQSLHDLPTITATESSGLDLDSDHDADENENENEEEEEEEPTSSSGTDESDTDSDSDFDEGSDATLTANHLLDMLTSSTTSRRQALNTSTSASASSSSREREVEGQEDEEKEGERPPSDLKSRLQNFLPQLQKANKDLETSSASDMTVLMERRIDYVPDDAEQYIEMNLGLGVLTEQKPSLVSTRVEEDGVEIRLKRDWSSTDDEEEHGGNDEDDDGEFLSGGPRLSLPGEDSDTRGSSPGQGQVQGQGPVEDVLARLMGERVHKGGRTKRKVEELG</sequence>
<dbReference type="EMBL" id="AMWN01000011">
    <property type="protein sequence ID" value="EXJ78650.1"/>
    <property type="molecule type" value="Genomic_DNA"/>
</dbReference>
<feature type="compositionally biased region" description="Acidic residues" evidence="1">
    <location>
        <begin position="95"/>
        <end position="116"/>
    </location>
</feature>
<evidence type="ECO:0000313" key="3">
    <source>
        <dbReference type="Proteomes" id="UP000019484"/>
    </source>
</evidence>
<accession>W9XMU1</accession>
<dbReference type="GO" id="GO:0000492">
    <property type="term" value="P:box C/D snoRNP assembly"/>
    <property type="evidence" value="ECO:0007669"/>
    <property type="project" value="InterPro"/>
</dbReference>
<gene>
    <name evidence="2" type="ORF">A1O1_09051</name>
</gene>
<evidence type="ECO:0000313" key="2">
    <source>
        <dbReference type="EMBL" id="EXJ78650.1"/>
    </source>
</evidence>
<name>W9XMU1_9EURO</name>
<feature type="compositionally biased region" description="Basic and acidic residues" evidence="1">
    <location>
        <begin position="28"/>
        <end position="40"/>
    </location>
</feature>
<dbReference type="RefSeq" id="XP_007728098.1">
    <property type="nucleotide sequence ID" value="XM_007729908.1"/>
</dbReference>
<dbReference type="Proteomes" id="UP000019484">
    <property type="component" value="Unassembled WGS sequence"/>
</dbReference>
<feature type="compositionally biased region" description="Polar residues" evidence="1">
    <location>
        <begin position="150"/>
        <end position="162"/>
    </location>
</feature>
<dbReference type="HOGENOM" id="CLU_787550_0_0_1"/>
<feature type="compositionally biased region" description="Low complexity" evidence="1">
    <location>
        <begin position="312"/>
        <end position="326"/>
    </location>
</feature>
<dbReference type="STRING" id="1182541.W9XMU1"/>
<feature type="region of interest" description="Disordered" evidence="1">
    <location>
        <begin position="1"/>
        <end position="197"/>
    </location>
</feature>
<feature type="compositionally biased region" description="Acidic residues" evidence="1">
    <location>
        <begin position="123"/>
        <end position="137"/>
    </location>
</feature>
<feature type="compositionally biased region" description="Basic and acidic residues" evidence="1">
    <location>
        <begin position="187"/>
        <end position="197"/>
    </location>
</feature>
<dbReference type="eggNOG" id="ENOG502SBR7">
    <property type="taxonomic scope" value="Eukaryota"/>
</dbReference>
<dbReference type="GeneID" id="19163897"/>
<proteinExistence type="predicted"/>
<evidence type="ECO:0000256" key="1">
    <source>
        <dbReference type="SAM" id="MobiDB-lite"/>
    </source>
</evidence>
<feature type="compositionally biased region" description="Low complexity" evidence="1">
    <location>
        <begin position="55"/>
        <end position="77"/>
    </location>
</feature>
<comment type="caution">
    <text evidence="2">The sequence shown here is derived from an EMBL/GenBank/DDBJ whole genome shotgun (WGS) entry which is preliminary data.</text>
</comment>
<keyword evidence="3" id="KW-1185">Reference proteome</keyword>
<reference evidence="2 3" key="1">
    <citation type="submission" date="2013-03" db="EMBL/GenBank/DDBJ databases">
        <title>The Genome Sequence of Capronia coronata CBS 617.96.</title>
        <authorList>
            <consortium name="The Broad Institute Genomics Platform"/>
            <person name="Cuomo C."/>
            <person name="de Hoog S."/>
            <person name="Gorbushina A."/>
            <person name="Walker B."/>
            <person name="Young S.K."/>
            <person name="Zeng Q."/>
            <person name="Gargeya S."/>
            <person name="Fitzgerald M."/>
            <person name="Haas B."/>
            <person name="Abouelleil A."/>
            <person name="Allen A.W."/>
            <person name="Alvarado L."/>
            <person name="Arachchi H.M."/>
            <person name="Berlin A.M."/>
            <person name="Chapman S.B."/>
            <person name="Gainer-Dewar J."/>
            <person name="Goldberg J."/>
            <person name="Griggs A."/>
            <person name="Gujja S."/>
            <person name="Hansen M."/>
            <person name="Howarth C."/>
            <person name="Imamovic A."/>
            <person name="Ireland A."/>
            <person name="Larimer J."/>
            <person name="McCowan C."/>
            <person name="Murphy C."/>
            <person name="Pearson M."/>
            <person name="Poon T.W."/>
            <person name="Priest M."/>
            <person name="Roberts A."/>
            <person name="Saif S."/>
            <person name="Shea T."/>
            <person name="Sisk P."/>
            <person name="Sykes S."/>
            <person name="Wortman J."/>
            <person name="Nusbaum C."/>
            <person name="Birren B."/>
        </authorList>
    </citation>
    <scope>NUCLEOTIDE SEQUENCE [LARGE SCALE GENOMIC DNA]</scope>
    <source>
        <strain evidence="2 3">CBS 617.96</strain>
    </source>
</reference>
<dbReference type="Pfam" id="PF15370">
    <property type="entry name" value="NOPCHAP1"/>
    <property type="match status" value="1"/>
</dbReference>
<feature type="compositionally biased region" description="Basic and acidic residues" evidence="1">
    <location>
        <begin position="260"/>
        <end position="275"/>
    </location>
</feature>
<feature type="compositionally biased region" description="Acidic residues" evidence="1">
    <location>
        <begin position="276"/>
        <end position="293"/>
    </location>
</feature>
<feature type="compositionally biased region" description="Low complexity" evidence="1">
    <location>
        <begin position="163"/>
        <end position="172"/>
    </location>
</feature>
<feature type="region of interest" description="Disordered" evidence="1">
    <location>
        <begin position="255"/>
        <end position="352"/>
    </location>
</feature>
<organism evidence="2 3">
    <name type="scientific">Capronia coronata CBS 617.96</name>
    <dbReference type="NCBI Taxonomy" id="1182541"/>
    <lineage>
        <taxon>Eukaryota</taxon>
        <taxon>Fungi</taxon>
        <taxon>Dikarya</taxon>
        <taxon>Ascomycota</taxon>
        <taxon>Pezizomycotina</taxon>
        <taxon>Eurotiomycetes</taxon>
        <taxon>Chaetothyriomycetidae</taxon>
        <taxon>Chaetothyriales</taxon>
        <taxon>Herpotrichiellaceae</taxon>
        <taxon>Capronia</taxon>
    </lineage>
</organism>
<dbReference type="AlphaFoldDB" id="W9XMU1"/>
<dbReference type="OrthoDB" id="1112980at2759"/>
<protein>
    <submittedName>
        <fullName evidence="2">Uncharacterized protein</fullName>
    </submittedName>
</protein>
<dbReference type="InterPro" id="IPR027921">
    <property type="entry name" value="NOPCHAP1"/>
</dbReference>